<proteinExistence type="predicted"/>
<feature type="transmembrane region" description="Helical" evidence="1">
    <location>
        <begin position="155"/>
        <end position="175"/>
    </location>
</feature>
<organism evidence="2 3">
    <name type="scientific">[Clostridium] aminophilum</name>
    <dbReference type="NCBI Taxonomy" id="1526"/>
    <lineage>
        <taxon>Bacteria</taxon>
        <taxon>Bacillati</taxon>
        <taxon>Bacillota</taxon>
        <taxon>Clostridia</taxon>
        <taxon>Lachnospirales</taxon>
        <taxon>Lachnospiraceae</taxon>
    </lineage>
</organism>
<feature type="transmembrane region" description="Helical" evidence="1">
    <location>
        <begin position="15"/>
        <end position="34"/>
    </location>
</feature>
<dbReference type="RefSeq" id="WP_031472815.1">
    <property type="nucleotide sequence ID" value="NZ_FOZC01000008.1"/>
</dbReference>
<name>A0A1I6JJ12_9FIRM</name>
<dbReference type="AlphaFoldDB" id="A0A1I6JJ12"/>
<evidence type="ECO:0000313" key="2">
    <source>
        <dbReference type="EMBL" id="SFR78925.1"/>
    </source>
</evidence>
<evidence type="ECO:0000256" key="1">
    <source>
        <dbReference type="SAM" id="Phobius"/>
    </source>
</evidence>
<reference evidence="2 3" key="1">
    <citation type="submission" date="2016-10" db="EMBL/GenBank/DDBJ databases">
        <authorList>
            <person name="de Groot N.N."/>
        </authorList>
    </citation>
    <scope>NUCLEOTIDE SEQUENCE [LARGE SCALE GENOMIC DNA]</scope>
    <source>
        <strain evidence="2 3">F</strain>
    </source>
</reference>
<gene>
    <name evidence="2" type="ORF">SAMN02910262_01557</name>
</gene>
<keyword evidence="1" id="KW-0472">Membrane</keyword>
<accession>A0A1I6JJ12</accession>
<keyword evidence="1" id="KW-0812">Transmembrane</keyword>
<evidence type="ECO:0000313" key="3">
    <source>
        <dbReference type="Proteomes" id="UP000214760"/>
    </source>
</evidence>
<dbReference type="EMBL" id="FOZC01000008">
    <property type="protein sequence ID" value="SFR78925.1"/>
    <property type="molecule type" value="Genomic_DNA"/>
</dbReference>
<keyword evidence="1" id="KW-1133">Transmembrane helix</keyword>
<feature type="transmembrane region" description="Helical" evidence="1">
    <location>
        <begin position="128"/>
        <end position="149"/>
    </location>
</feature>
<dbReference type="Proteomes" id="UP000214760">
    <property type="component" value="Unassembled WGS sequence"/>
</dbReference>
<feature type="transmembrane region" description="Helical" evidence="1">
    <location>
        <begin position="46"/>
        <end position="66"/>
    </location>
</feature>
<protein>
    <submittedName>
        <fullName evidence="2">Uncharacterized protein</fullName>
    </submittedName>
</protein>
<sequence length="191" mass="22229">MNGHKGKNEEKSHEYVWWIVEIIVISLWFFSKYAENNYLNDLKVMGNFAIFLLMAIGTHSPIQGVFKWLNNHVEYKKLPWILGGVFGLGFFITTNFEDASIFMPLLAVPIGRIGDWINEKQRNDSKDFYVKSVLSAIFIIASLLFGNQWVKDKSLIWGVKEIITGIVIYIAWFFYKKMIRSGKLQRFLFGT</sequence>